<dbReference type="AlphaFoldDB" id="A0A917G164"/>
<evidence type="ECO:0000313" key="4">
    <source>
        <dbReference type="Proteomes" id="UP000654257"/>
    </source>
</evidence>
<name>A0A917G164_9NOCA</name>
<keyword evidence="2" id="KW-0812">Transmembrane</keyword>
<gene>
    <name evidence="3" type="ORF">GCM10007304_34210</name>
</gene>
<dbReference type="InterPro" id="IPR053779">
    <property type="entry name" value="GlpR"/>
</dbReference>
<proteinExistence type="predicted"/>
<keyword evidence="2" id="KW-1133">Transmembrane helix</keyword>
<keyword evidence="4" id="KW-1185">Reference proteome</keyword>
<feature type="transmembrane region" description="Helical" evidence="2">
    <location>
        <begin position="127"/>
        <end position="144"/>
    </location>
</feature>
<keyword evidence="2" id="KW-0472">Membrane</keyword>
<feature type="compositionally biased region" description="Acidic residues" evidence="1">
    <location>
        <begin position="84"/>
        <end position="97"/>
    </location>
</feature>
<feature type="transmembrane region" description="Helical" evidence="2">
    <location>
        <begin position="6"/>
        <end position="23"/>
    </location>
</feature>
<reference evidence="3" key="2">
    <citation type="submission" date="2020-09" db="EMBL/GenBank/DDBJ databases">
        <authorList>
            <person name="Sun Q."/>
            <person name="Sedlacek I."/>
        </authorList>
    </citation>
    <scope>NUCLEOTIDE SEQUENCE</scope>
    <source>
        <strain evidence="3">CCM 7905</strain>
    </source>
</reference>
<dbReference type="RefSeq" id="WP_188546012.1">
    <property type="nucleotide sequence ID" value="NZ_BMCU01000003.1"/>
</dbReference>
<reference evidence="3" key="1">
    <citation type="journal article" date="2014" name="Int. J. Syst. Evol. Microbiol.">
        <title>Complete genome sequence of Corynebacterium casei LMG S-19264T (=DSM 44701T), isolated from a smear-ripened cheese.</title>
        <authorList>
            <consortium name="US DOE Joint Genome Institute (JGI-PGF)"/>
            <person name="Walter F."/>
            <person name="Albersmeier A."/>
            <person name="Kalinowski J."/>
            <person name="Ruckert C."/>
        </authorList>
    </citation>
    <scope>NUCLEOTIDE SEQUENCE</scope>
    <source>
        <strain evidence="3">CCM 7905</strain>
    </source>
</reference>
<sequence length="249" mass="28445">MPNSIIWVGLVAVWIFVLVPMVANKRPRIRRTTDAALATRVLHRGGATPIPARGPASGHRSDPNWRPTEDDAEDFMENDLDHEQDEFSGDSEFDDSEFVPQRRGRGGFDPEADAIARAARYSFRQRSVLASGFILVMSAGLGVLVSPIFWWAFAVTLVGLSSYLFYLRRQVRIEEDIRRRRMTRLQRSRLGVESRTDPELNLTPERLRRPGAVVMEVDDEDPEFEHLEHYAERTSDAHLDVRMRRASGE</sequence>
<dbReference type="NCBIfam" id="NF045516">
    <property type="entry name" value="GlpR"/>
    <property type="match status" value="1"/>
</dbReference>
<dbReference type="Proteomes" id="UP000654257">
    <property type="component" value="Unassembled WGS sequence"/>
</dbReference>
<comment type="caution">
    <text evidence="3">The sequence shown here is derived from an EMBL/GenBank/DDBJ whole genome shotgun (WGS) entry which is preliminary data.</text>
</comment>
<protein>
    <recommendedName>
        <fullName evidence="5">Transmembrane protein</fullName>
    </recommendedName>
</protein>
<feature type="transmembrane region" description="Helical" evidence="2">
    <location>
        <begin position="150"/>
        <end position="167"/>
    </location>
</feature>
<evidence type="ECO:0008006" key="5">
    <source>
        <dbReference type="Google" id="ProtNLM"/>
    </source>
</evidence>
<evidence type="ECO:0000313" key="3">
    <source>
        <dbReference type="EMBL" id="GGG17209.1"/>
    </source>
</evidence>
<feature type="compositionally biased region" description="Basic and acidic residues" evidence="1">
    <location>
        <begin position="59"/>
        <end position="69"/>
    </location>
</feature>
<evidence type="ECO:0000256" key="2">
    <source>
        <dbReference type="SAM" id="Phobius"/>
    </source>
</evidence>
<feature type="region of interest" description="Disordered" evidence="1">
    <location>
        <begin position="84"/>
        <end position="104"/>
    </location>
</feature>
<accession>A0A917G164</accession>
<organism evidence="3 4">
    <name type="scientific">Rhodococcoides trifolii</name>
    <dbReference type="NCBI Taxonomy" id="908250"/>
    <lineage>
        <taxon>Bacteria</taxon>
        <taxon>Bacillati</taxon>
        <taxon>Actinomycetota</taxon>
        <taxon>Actinomycetes</taxon>
        <taxon>Mycobacteriales</taxon>
        <taxon>Nocardiaceae</taxon>
        <taxon>Rhodococcoides</taxon>
    </lineage>
</organism>
<evidence type="ECO:0000256" key="1">
    <source>
        <dbReference type="SAM" id="MobiDB-lite"/>
    </source>
</evidence>
<feature type="region of interest" description="Disordered" evidence="1">
    <location>
        <begin position="44"/>
        <end position="72"/>
    </location>
</feature>
<dbReference type="EMBL" id="BMCU01000003">
    <property type="protein sequence ID" value="GGG17209.1"/>
    <property type="molecule type" value="Genomic_DNA"/>
</dbReference>